<dbReference type="InterPro" id="IPR051406">
    <property type="entry name" value="PLD_domain"/>
</dbReference>
<proteinExistence type="inferred from homology"/>
<dbReference type="PANTHER" id="PTHR43856">
    <property type="entry name" value="CARDIOLIPIN HYDROLASE"/>
    <property type="match status" value="1"/>
</dbReference>
<dbReference type="Proteomes" id="UP000243488">
    <property type="component" value="Chromosome"/>
</dbReference>
<name>A0A1V0B3H2_9GAMM</name>
<evidence type="ECO:0000313" key="9">
    <source>
        <dbReference type="Proteomes" id="UP000243488"/>
    </source>
</evidence>
<reference evidence="8 9" key="1">
    <citation type="submission" date="2017-03" db="EMBL/GenBank/DDBJ databases">
        <title>Complete genome sequence of the novel DNRA strain Pseudomonas sp. S-6-2 isolated from Chinese polluted river sediment. Journal of Biotechnology.</title>
        <authorList>
            <person name="Li J."/>
            <person name="Xiang F."/>
            <person name="Wang L."/>
            <person name="Xi L."/>
            <person name="Liu J."/>
        </authorList>
    </citation>
    <scope>NUCLEOTIDE SEQUENCE [LARGE SCALE GENOMIC DNA]</scope>
    <source>
        <strain evidence="8 9">S-6-2</strain>
    </source>
</reference>
<dbReference type="SUPFAM" id="SSF56024">
    <property type="entry name" value="Phospholipase D/nuclease"/>
    <property type="match status" value="2"/>
</dbReference>
<evidence type="ECO:0000256" key="4">
    <source>
        <dbReference type="ARBA" id="ARBA00022801"/>
    </source>
</evidence>
<keyword evidence="5" id="KW-0442">Lipid degradation</keyword>
<dbReference type="Pfam" id="PF13091">
    <property type="entry name" value="PLDc_2"/>
    <property type="match status" value="1"/>
</dbReference>
<evidence type="ECO:0000256" key="1">
    <source>
        <dbReference type="ARBA" id="ARBA00000798"/>
    </source>
</evidence>
<dbReference type="PANTHER" id="PTHR43856:SF1">
    <property type="entry name" value="MITOCHONDRIAL CARDIOLIPIN HYDROLASE"/>
    <property type="match status" value="1"/>
</dbReference>
<dbReference type="InterPro" id="IPR001736">
    <property type="entry name" value="PLipase_D/transphosphatidylase"/>
</dbReference>
<dbReference type="PROSITE" id="PS50035">
    <property type="entry name" value="PLD"/>
    <property type="match status" value="1"/>
</dbReference>
<protein>
    <recommendedName>
        <fullName evidence="3">phospholipase D</fullName>
        <ecNumber evidence="3">3.1.4.4</ecNumber>
    </recommendedName>
</protein>
<dbReference type="GO" id="GO:0006793">
    <property type="term" value="P:phosphorus metabolic process"/>
    <property type="evidence" value="ECO:0007669"/>
    <property type="project" value="UniProtKB-ARBA"/>
</dbReference>
<dbReference type="KEGG" id="ppha:BVH74_06015"/>
<dbReference type="GO" id="GO:0016042">
    <property type="term" value="P:lipid catabolic process"/>
    <property type="evidence" value="ECO:0007669"/>
    <property type="project" value="UniProtKB-KW"/>
</dbReference>
<dbReference type="EC" id="3.1.4.4" evidence="3"/>
<dbReference type="InterPro" id="IPR025202">
    <property type="entry name" value="PLD-like_dom"/>
</dbReference>
<gene>
    <name evidence="8" type="ORF">BVH74_06015</name>
</gene>
<keyword evidence="6" id="KW-0443">Lipid metabolism</keyword>
<keyword evidence="4" id="KW-0378">Hydrolase</keyword>
<organism evidence="8 9">
    <name type="scientific">Halopseudomonas phragmitis</name>
    <dbReference type="NCBI Taxonomy" id="1931241"/>
    <lineage>
        <taxon>Bacteria</taxon>
        <taxon>Pseudomonadati</taxon>
        <taxon>Pseudomonadota</taxon>
        <taxon>Gammaproteobacteria</taxon>
        <taxon>Pseudomonadales</taxon>
        <taxon>Pseudomonadaceae</taxon>
        <taxon>Halopseudomonas</taxon>
    </lineage>
</organism>
<dbReference type="GO" id="GO:0004630">
    <property type="term" value="F:phospholipase D activity"/>
    <property type="evidence" value="ECO:0007669"/>
    <property type="project" value="UniProtKB-EC"/>
</dbReference>
<keyword evidence="9" id="KW-1185">Reference proteome</keyword>
<dbReference type="AlphaFoldDB" id="A0A1V0B3H2"/>
<comment type="similarity">
    <text evidence="2">Belongs to the phospholipase D family.</text>
</comment>
<comment type="catalytic activity">
    <reaction evidence="1">
        <text>a 1,2-diacyl-sn-glycero-3-phosphocholine + H2O = a 1,2-diacyl-sn-glycero-3-phosphate + choline + H(+)</text>
        <dbReference type="Rhea" id="RHEA:14445"/>
        <dbReference type="ChEBI" id="CHEBI:15354"/>
        <dbReference type="ChEBI" id="CHEBI:15377"/>
        <dbReference type="ChEBI" id="CHEBI:15378"/>
        <dbReference type="ChEBI" id="CHEBI:57643"/>
        <dbReference type="ChEBI" id="CHEBI:58608"/>
        <dbReference type="EC" id="3.1.4.4"/>
    </reaction>
</comment>
<dbReference type="CDD" id="cd09129">
    <property type="entry name" value="PLDc_unchar2_1"/>
    <property type="match status" value="1"/>
</dbReference>
<dbReference type="GO" id="GO:0016891">
    <property type="term" value="F:RNA endonuclease activity producing 5'-phosphomonoesters, hydrolytic mechanism"/>
    <property type="evidence" value="ECO:0007669"/>
    <property type="project" value="TreeGrafter"/>
</dbReference>
<evidence type="ECO:0000256" key="2">
    <source>
        <dbReference type="ARBA" id="ARBA00008664"/>
    </source>
</evidence>
<feature type="domain" description="PLD phosphodiesterase" evidence="7">
    <location>
        <begin position="207"/>
        <end position="237"/>
    </location>
</feature>
<evidence type="ECO:0000259" key="7">
    <source>
        <dbReference type="PROSITE" id="PS50035"/>
    </source>
</evidence>
<sequence>MTGFAQLRSLWFWLLALALVWLISALLTAWRTLPPGLAASMPVRAAEQVELLIDQTWQDSAGQSHSEQEIFDEVLRLIGQARRLVVLDMFLFNEFAGADSYRALTRELTQALLEARRRQPDMPVILITDPFNTLYGGVAAAHLQQLEEAGVQVLVSNLAALPASNPVWTGLWQLCCRYLGNSQTGGWLPNPVGAGKVTLRSYLHLLNFRANHRKTLVVDEGLHWTGLVTSANPHDGSSRHSNQALVFRGPAALDLLETERAIINLSAPQLARDWPLPPAATPINGDATVQILTEGAIRDQLLQLIDSAQPGEQLDLEVFYLSHRPMIQALIAALQRGVQVRVMLDPNRDAFGREKNGIPNRQAAWDLHRAGIELRWCATHGEQCHRKWLLLRRADGSAALLSGSANFTRRNLDNFNPETSVLLDGPAEHPALSRAARLFERHWHNQQGQTYSLPYVEFADHSRWRYWLYRLMEASGLSTF</sequence>
<dbReference type="RefSeq" id="WP_080049187.1">
    <property type="nucleotide sequence ID" value="NZ_CP020100.1"/>
</dbReference>
<evidence type="ECO:0000256" key="6">
    <source>
        <dbReference type="ARBA" id="ARBA00023098"/>
    </source>
</evidence>
<dbReference type="STRING" id="1931241.BVH74_06015"/>
<dbReference type="Gene3D" id="3.30.870.10">
    <property type="entry name" value="Endonuclease Chain A"/>
    <property type="match status" value="2"/>
</dbReference>
<evidence type="ECO:0000256" key="5">
    <source>
        <dbReference type="ARBA" id="ARBA00022963"/>
    </source>
</evidence>
<evidence type="ECO:0000256" key="3">
    <source>
        <dbReference type="ARBA" id="ARBA00012027"/>
    </source>
</evidence>
<evidence type="ECO:0000313" key="8">
    <source>
        <dbReference type="EMBL" id="AQZ94334.1"/>
    </source>
</evidence>
<dbReference type="EMBL" id="CP020100">
    <property type="protein sequence ID" value="AQZ94334.1"/>
    <property type="molecule type" value="Genomic_DNA"/>
</dbReference>
<accession>A0A1V0B3H2</accession>